<accession>A0A843XQR7</accession>
<comment type="caution">
    <text evidence="2">The sequence shown here is derived from an EMBL/GenBank/DDBJ whole genome shotgun (WGS) entry which is preliminary data.</text>
</comment>
<keyword evidence="3" id="KW-1185">Reference proteome</keyword>
<dbReference type="AlphaFoldDB" id="A0A843XQR7"/>
<reference evidence="2" key="1">
    <citation type="submission" date="2017-07" db="EMBL/GenBank/DDBJ databases">
        <title>Taro Niue Genome Assembly and Annotation.</title>
        <authorList>
            <person name="Atibalentja N."/>
            <person name="Keating K."/>
            <person name="Fields C.J."/>
        </authorList>
    </citation>
    <scope>NUCLEOTIDE SEQUENCE</scope>
    <source>
        <strain evidence="2">Niue_2</strain>
        <tissue evidence="2">Leaf</tissue>
    </source>
</reference>
<protein>
    <submittedName>
        <fullName evidence="2">Uncharacterized protein</fullName>
    </submittedName>
</protein>
<keyword evidence="1" id="KW-0175">Coiled coil</keyword>
<evidence type="ECO:0000313" key="3">
    <source>
        <dbReference type="Proteomes" id="UP000652761"/>
    </source>
</evidence>
<organism evidence="2 3">
    <name type="scientific">Colocasia esculenta</name>
    <name type="common">Wild taro</name>
    <name type="synonym">Arum esculentum</name>
    <dbReference type="NCBI Taxonomy" id="4460"/>
    <lineage>
        <taxon>Eukaryota</taxon>
        <taxon>Viridiplantae</taxon>
        <taxon>Streptophyta</taxon>
        <taxon>Embryophyta</taxon>
        <taxon>Tracheophyta</taxon>
        <taxon>Spermatophyta</taxon>
        <taxon>Magnoliopsida</taxon>
        <taxon>Liliopsida</taxon>
        <taxon>Araceae</taxon>
        <taxon>Aroideae</taxon>
        <taxon>Colocasieae</taxon>
        <taxon>Colocasia</taxon>
    </lineage>
</organism>
<proteinExistence type="predicted"/>
<sequence length="117" mass="13663">MVCGLSEVVTHFRRKWDQRLERIDNLLQRLCDELAKQEEIVYEADESLIDEYYTQLESEMFGAGRVFSNQGRIGGDIRAWDRANQVQVYSDRGDKQRRRRPFGLAASIWLGDLPSSH</sequence>
<evidence type="ECO:0000256" key="1">
    <source>
        <dbReference type="SAM" id="Coils"/>
    </source>
</evidence>
<dbReference type="Proteomes" id="UP000652761">
    <property type="component" value="Unassembled WGS sequence"/>
</dbReference>
<gene>
    <name evidence="2" type="ORF">Taro_055166</name>
</gene>
<dbReference type="EMBL" id="NMUH01012191">
    <property type="protein sequence ID" value="MQM22119.1"/>
    <property type="molecule type" value="Genomic_DNA"/>
</dbReference>
<evidence type="ECO:0000313" key="2">
    <source>
        <dbReference type="EMBL" id="MQM22119.1"/>
    </source>
</evidence>
<name>A0A843XQR7_COLES</name>
<feature type="coiled-coil region" evidence="1">
    <location>
        <begin position="13"/>
        <end position="40"/>
    </location>
</feature>